<keyword evidence="4" id="KW-0472">Membrane</keyword>
<dbReference type="InterPro" id="IPR050271">
    <property type="entry name" value="UDP-glycosyltransferase"/>
</dbReference>
<keyword evidence="4" id="KW-1133">Transmembrane helix</keyword>
<dbReference type="Proteomes" id="UP001153292">
    <property type="component" value="Chromosome 17"/>
</dbReference>
<sequence>MGFIRLQSVFFVFFLLKVASSAHILVVFSSLSFADHLIFRGFVSLLTQRGHAVVLMTPYPGHFQYPDSEKIVELDVGGESAPFWEEYKELLLNTDDHFPRQRTINELMLKIAVAQLRSKPMQALFINPHIKFDLVITEADVPLLYAVAEKYSAPHIALTTTTGRIHQHEAKGNPVYPTFYLDVNTHYDAKNMTAWQKVTELYRLISTRNEYFYNYLPLCELAAKKILGLRRDLLEVEYDIDLLIIANNPALAGVRPLVPGVVHADRMHIKSGILAPDLKIALDTATKGAIYFSLGAMQDSENLAAPILQTLIDVFGELPFTVLWRMGNTTAVNLPRNVVARPWFPQQDVLAHPNMKAFITSGGSRSLEEAVYYLVPIVGFPLQRARIHFMKQITRFNAGEILDPYDLDKEAMKSIILAVANNESYNKSITNLRDLIIDPSISGPEKTIWWIEYVLKHKGAKHLRSPGVGVGFYQSLMLDLLFYINIGILLILFLILIILRLIVRRLLARFLGDTDLDSKYKLL</sequence>
<feature type="transmembrane region" description="Helical" evidence="4">
    <location>
        <begin position="480"/>
        <end position="503"/>
    </location>
</feature>
<evidence type="ECO:0000313" key="5">
    <source>
        <dbReference type="EMBL" id="CAH0400483.1"/>
    </source>
</evidence>
<gene>
    <name evidence="5" type="ORF">CHILSU_LOCUS3677</name>
</gene>
<protein>
    <recommendedName>
        <fullName evidence="7">UDP-glycosyltransferase</fullName>
    </recommendedName>
</protein>
<comment type="similarity">
    <text evidence="1">Belongs to the UDP-glycosyltransferase family.</text>
</comment>
<keyword evidence="2" id="KW-0328">Glycosyltransferase</keyword>
<dbReference type="PANTHER" id="PTHR48043:SF159">
    <property type="entry name" value="EG:EG0003.4 PROTEIN-RELATED"/>
    <property type="match status" value="1"/>
</dbReference>
<dbReference type="SUPFAM" id="SSF53756">
    <property type="entry name" value="UDP-Glycosyltransferase/glycogen phosphorylase"/>
    <property type="match status" value="1"/>
</dbReference>
<dbReference type="Pfam" id="PF00201">
    <property type="entry name" value="UDPGT"/>
    <property type="match status" value="1"/>
</dbReference>
<dbReference type="EMBL" id="OU963910">
    <property type="protein sequence ID" value="CAH0400483.1"/>
    <property type="molecule type" value="Genomic_DNA"/>
</dbReference>
<accession>A0ABN8B170</accession>
<dbReference type="PANTHER" id="PTHR48043">
    <property type="entry name" value="EG:EG0003.4 PROTEIN-RELATED"/>
    <property type="match status" value="1"/>
</dbReference>
<evidence type="ECO:0000313" key="6">
    <source>
        <dbReference type="Proteomes" id="UP001153292"/>
    </source>
</evidence>
<organism evidence="5 6">
    <name type="scientific">Chilo suppressalis</name>
    <name type="common">Asiatic rice borer moth</name>
    <dbReference type="NCBI Taxonomy" id="168631"/>
    <lineage>
        <taxon>Eukaryota</taxon>
        <taxon>Metazoa</taxon>
        <taxon>Ecdysozoa</taxon>
        <taxon>Arthropoda</taxon>
        <taxon>Hexapoda</taxon>
        <taxon>Insecta</taxon>
        <taxon>Pterygota</taxon>
        <taxon>Neoptera</taxon>
        <taxon>Endopterygota</taxon>
        <taxon>Lepidoptera</taxon>
        <taxon>Glossata</taxon>
        <taxon>Ditrysia</taxon>
        <taxon>Pyraloidea</taxon>
        <taxon>Crambidae</taxon>
        <taxon>Crambinae</taxon>
        <taxon>Chilo</taxon>
    </lineage>
</organism>
<name>A0ABN8B170_CHISP</name>
<keyword evidence="3" id="KW-0808">Transferase</keyword>
<evidence type="ECO:0008006" key="7">
    <source>
        <dbReference type="Google" id="ProtNLM"/>
    </source>
</evidence>
<evidence type="ECO:0000256" key="4">
    <source>
        <dbReference type="SAM" id="Phobius"/>
    </source>
</evidence>
<dbReference type="InterPro" id="IPR002213">
    <property type="entry name" value="UDP_glucos_trans"/>
</dbReference>
<proteinExistence type="inferred from homology"/>
<evidence type="ECO:0000256" key="1">
    <source>
        <dbReference type="ARBA" id="ARBA00009995"/>
    </source>
</evidence>
<reference evidence="5" key="1">
    <citation type="submission" date="2021-12" db="EMBL/GenBank/DDBJ databases">
        <authorList>
            <person name="King R."/>
        </authorList>
    </citation>
    <scope>NUCLEOTIDE SEQUENCE</scope>
</reference>
<dbReference type="CDD" id="cd03784">
    <property type="entry name" value="GT1_Gtf-like"/>
    <property type="match status" value="1"/>
</dbReference>
<dbReference type="Gene3D" id="3.40.50.2000">
    <property type="entry name" value="Glycogen Phosphorylase B"/>
    <property type="match status" value="1"/>
</dbReference>
<keyword evidence="4" id="KW-0812">Transmembrane</keyword>
<evidence type="ECO:0000256" key="3">
    <source>
        <dbReference type="ARBA" id="ARBA00022679"/>
    </source>
</evidence>
<keyword evidence="6" id="KW-1185">Reference proteome</keyword>
<evidence type="ECO:0000256" key="2">
    <source>
        <dbReference type="ARBA" id="ARBA00022676"/>
    </source>
</evidence>